<evidence type="ECO:0000256" key="5">
    <source>
        <dbReference type="ARBA" id="ARBA00022605"/>
    </source>
</evidence>
<evidence type="ECO:0000256" key="3">
    <source>
        <dbReference type="ARBA" id="ARBA00012572"/>
    </source>
</evidence>
<keyword evidence="7 9" id="KW-0057">Aromatic amino acid biosynthesis</keyword>
<evidence type="ECO:0000256" key="8">
    <source>
        <dbReference type="ARBA" id="ARBA00023235"/>
    </source>
</evidence>
<reference evidence="11 12" key="1">
    <citation type="submission" date="2016-10" db="EMBL/GenBank/DDBJ databases">
        <authorList>
            <person name="de Groot N.N."/>
        </authorList>
    </citation>
    <scope>NUCLEOTIDE SEQUENCE [LARGE SCALE GENOMIC DNA]</scope>
    <source>
        <strain evidence="11 12">DSM 23995</strain>
    </source>
</reference>
<dbReference type="Proteomes" id="UP000199516">
    <property type="component" value="Unassembled WGS sequence"/>
</dbReference>
<dbReference type="OrthoDB" id="9786954at2"/>
<evidence type="ECO:0000313" key="12">
    <source>
        <dbReference type="Proteomes" id="UP000199516"/>
    </source>
</evidence>
<evidence type="ECO:0000259" key="10">
    <source>
        <dbReference type="Pfam" id="PF00697"/>
    </source>
</evidence>
<dbReference type="Pfam" id="PF00697">
    <property type="entry name" value="PRAI"/>
    <property type="match status" value="1"/>
</dbReference>
<dbReference type="InterPro" id="IPR011060">
    <property type="entry name" value="RibuloseP-bd_barrel"/>
</dbReference>
<keyword evidence="8 9" id="KW-0413">Isomerase</keyword>
<dbReference type="GO" id="GO:0004640">
    <property type="term" value="F:phosphoribosylanthranilate isomerase activity"/>
    <property type="evidence" value="ECO:0007669"/>
    <property type="project" value="UniProtKB-UniRule"/>
</dbReference>
<dbReference type="PANTHER" id="PTHR42894">
    <property type="entry name" value="N-(5'-PHOSPHORIBOSYL)ANTHRANILATE ISOMERASE"/>
    <property type="match status" value="1"/>
</dbReference>
<dbReference type="InterPro" id="IPR001240">
    <property type="entry name" value="PRAI_dom"/>
</dbReference>
<dbReference type="EC" id="5.3.1.24" evidence="3 9"/>
<gene>
    <name evidence="9" type="primary">trpF</name>
    <name evidence="11" type="ORF">SAMN05192532_101392</name>
</gene>
<dbReference type="PANTHER" id="PTHR42894:SF1">
    <property type="entry name" value="N-(5'-PHOSPHORIBOSYL)ANTHRANILATE ISOMERASE"/>
    <property type="match status" value="1"/>
</dbReference>
<dbReference type="NCBIfam" id="NF002301">
    <property type="entry name" value="PRK01222.2-1"/>
    <property type="match status" value="1"/>
</dbReference>
<dbReference type="CDD" id="cd00405">
    <property type="entry name" value="PRAI"/>
    <property type="match status" value="1"/>
</dbReference>
<dbReference type="InterPro" id="IPR013785">
    <property type="entry name" value="Aldolase_TIM"/>
</dbReference>
<accession>A0A1I1ZR21</accession>
<sequence>MNRPRFKLCGLQSEQDVITASSSQADYVGFVFAESKRQVKPEDAASWLERHELPGKKVAALFVNASPQEIKQTSSVLRPDIIQLHGAESPEQVQQIKDAMAEDVWKALPHNDYTLEKMKDYASIVDGFVIDAKVKGAWGGTGQQFDWSHVPDYVTFGKESGIPVLIAGGINPTNIKKLLVYEPWGVDLSSGAEKDGRKDKQRLRDLEEELMKNV</sequence>
<evidence type="ECO:0000256" key="6">
    <source>
        <dbReference type="ARBA" id="ARBA00022822"/>
    </source>
</evidence>
<evidence type="ECO:0000256" key="2">
    <source>
        <dbReference type="ARBA" id="ARBA00004664"/>
    </source>
</evidence>
<name>A0A1I1ZR21_9BACI</name>
<comment type="pathway">
    <text evidence="2 9">Amino-acid biosynthesis; L-tryptophan biosynthesis; L-tryptophan from chorismate: step 3/5.</text>
</comment>
<organism evidence="11 12">
    <name type="scientific">Alteribacillus iranensis</name>
    <dbReference type="NCBI Taxonomy" id="930128"/>
    <lineage>
        <taxon>Bacteria</taxon>
        <taxon>Bacillati</taxon>
        <taxon>Bacillota</taxon>
        <taxon>Bacilli</taxon>
        <taxon>Bacillales</taxon>
        <taxon>Bacillaceae</taxon>
        <taxon>Alteribacillus</taxon>
    </lineage>
</organism>
<keyword evidence="12" id="KW-1185">Reference proteome</keyword>
<dbReference type="Gene3D" id="3.20.20.70">
    <property type="entry name" value="Aldolase class I"/>
    <property type="match status" value="1"/>
</dbReference>
<comment type="catalytic activity">
    <reaction evidence="1 9">
        <text>N-(5-phospho-beta-D-ribosyl)anthranilate = 1-(2-carboxyphenylamino)-1-deoxy-D-ribulose 5-phosphate</text>
        <dbReference type="Rhea" id="RHEA:21540"/>
        <dbReference type="ChEBI" id="CHEBI:18277"/>
        <dbReference type="ChEBI" id="CHEBI:58613"/>
        <dbReference type="EC" id="5.3.1.24"/>
    </reaction>
</comment>
<evidence type="ECO:0000256" key="7">
    <source>
        <dbReference type="ARBA" id="ARBA00023141"/>
    </source>
</evidence>
<evidence type="ECO:0000256" key="9">
    <source>
        <dbReference type="HAMAP-Rule" id="MF_00135"/>
    </source>
</evidence>
<keyword evidence="6 9" id="KW-0822">Tryptophan biosynthesis</keyword>
<dbReference type="GO" id="GO:0000162">
    <property type="term" value="P:L-tryptophan biosynthetic process"/>
    <property type="evidence" value="ECO:0007669"/>
    <property type="project" value="UniProtKB-UniRule"/>
</dbReference>
<feature type="domain" description="N-(5'phosphoribosyl) anthranilate isomerase (PRAI)" evidence="10">
    <location>
        <begin position="7"/>
        <end position="207"/>
    </location>
</feature>
<dbReference type="SUPFAM" id="SSF51366">
    <property type="entry name" value="Ribulose-phoshate binding barrel"/>
    <property type="match status" value="1"/>
</dbReference>
<keyword evidence="5 9" id="KW-0028">Amino-acid biosynthesis</keyword>
<dbReference type="EMBL" id="FONT01000001">
    <property type="protein sequence ID" value="SFE34076.1"/>
    <property type="molecule type" value="Genomic_DNA"/>
</dbReference>
<dbReference type="HAMAP" id="MF_00135">
    <property type="entry name" value="PRAI"/>
    <property type="match status" value="1"/>
</dbReference>
<proteinExistence type="inferred from homology"/>
<evidence type="ECO:0000256" key="4">
    <source>
        <dbReference type="ARBA" id="ARBA00022272"/>
    </source>
</evidence>
<dbReference type="InterPro" id="IPR044643">
    <property type="entry name" value="TrpF_fam"/>
</dbReference>
<dbReference type="UniPathway" id="UPA00035">
    <property type="reaction ID" value="UER00042"/>
</dbReference>
<dbReference type="RefSeq" id="WP_091656629.1">
    <property type="nucleotide sequence ID" value="NZ_FONT01000001.1"/>
</dbReference>
<protein>
    <recommendedName>
        <fullName evidence="4 9">N-(5'-phosphoribosyl)anthranilate isomerase</fullName>
        <shortName evidence="9">PRAI</shortName>
        <ecNumber evidence="3 9">5.3.1.24</ecNumber>
    </recommendedName>
</protein>
<dbReference type="AlphaFoldDB" id="A0A1I1ZR21"/>
<comment type="similarity">
    <text evidence="9">Belongs to the TrpF family.</text>
</comment>
<evidence type="ECO:0000256" key="1">
    <source>
        <dbReference type="ARBA" id="ARBA00001164"/>
    </source>
</evidence>
<dbReference type="STRING" id="930128.SAMN05192532_101392"/>
<evidence type="ECO:0000313" key="11">
    <source>
        <dbReference type="EMBL" id="SFE34076.1"/>
    </source>
</evidence>